<sequence>MDKLICSKCKEEIPDDMAYVSVRGDIILRMPKRKPIVFTCSEQAMNYAQQMAVHDVCWIQLLRDHGVEILNLNEDKCKNIMMGVLEIF</sequence>
<reference evidence="1" key="1">
    <citation type="submission" date="2020-03" db="EMBL/GenBank/DDBJ databases">
        <title>The deep terrestrial virosphere.</title>
        <authorList>
            <person name="Holmfeldt K."/>
            <person name="Nilsson E."/>
            <person name="Simone D."/>
            <person name="Lopez-Fernandez M."/>
            <person name="Wu X."/>
            <person name="de Brujin I."/>
            <person name="Lundin D."/>
            <person name="Andersson A."/>
            <person name="Bertilsson S."/>
            <person name="Dopson M."/>
        </authorList>
    </citation>
    <scope>NUCLEOTIDE SEQUENCE</scope>
    <source>
        <strain evidence="1">TM448B07451</strain>
    </source>
</reference>
<evidence type="ECO:0000313" key="1">
    <source>
        <dbReference type="EMBL" id="QJI04326.1"/>
    </source>
</evidence>
<dbReference type="AlphaFoldDB" id="A0A6M3Y6R5"/>
<proteinExistence type="predicted"/>
<accession>A0A6M3Y6R5</accession>
<gene>
    <name evidence="1" type="ORF">TM448B07451_0010</name>
</gene>
<name>A0A6M3Y6R5_9ZZZZ</name>
<organism evidence="1">
    <name type="scientific">viral metagenome</name>
    <dbReference type="NCBI Taxonomy" id="1070528"/>
    <lineage>
        <taxon>unclassified sequences</taxon>
        <taxon>metagenomes</taxon>
        <taxon>organismal metagenomes</taxon>
    </lineage>
</organism>
<protein>
    <submittedName>
        <fullName evidence="1">Uncharacterized protein</fullName>
    </submittedName>
</protein>
<dbReference type="EMBL" id="MT145169">
    <property type="protein sequence ID" value="QJI04326.1"/>
    <property type="molecule type" value="Genomic_DNA"/>
</dbReference>